<keyword evidence="2" id="KW-1185">Reference proteome</keyword>
<dbReference type="EMBL" id="LXQA010008993">
    <property type="protein sequence ID" value="MCH85708.1"/>
    <property type="molecule type" value="Genomic_DNA"/>
</dbReference>
<name>A0A392MG29_9FABA</name>
<protein>
    <submittedName>
        <fullName evidence="1">Uncharacterized protein</fullName>
    </submittedName>
</protein>
<accession>A0A392MG29</accession>
<organism evidence="1 2">
    <name type="scientific">Trifolium medium</name>
    <dbReference type="NCBI Taxonomy" id="97028"/>
    <lineage>
        <taxon>Eukaryota</taxon>
        <taxon>Viridiplantae</taxon>
        <taxon>Streptophyta</taxon>
        <taxon>Embryophyta</taxon>
        <taxon>Tracheophyta</taxon>
        <taxon>Spermatophyta</taxon>
        <taxon>Magnoliopsida</taxon>
        <taxon>eudicotyledons</taxon>
        <taxon>Gunneridae</taxon>
        <taxon>Pentapetalae</taxon>
        <taxon>rosids</taxon>
        <taxon>fabids</taxon>
        <taxon>Fabales</taxon>
        <taxon>Fabaceae</taxon>
        <taxon>Papilionoideae</taxon>
        <taxon>50 kb inversion clade</taxon>
        <taxon>NPAAA clade</taxon>
        <taxon>Hologalegina</taxon>
        <taxon>IRL clade</taxon>
        <taxon>Trifolieae</taxon>
        <taxon>Trifolium</taxon>
    </lineage>
</organism>
<dbReference type="Proteomes" id="UP000265520">
    <property type="component" value="Unassembled WGS sequence"/>
</dbReference>
<gene>
    <name evidence="1" type="ORF">A2U01_0006557</name>
</gene>
<proteinExistence type="predicted"/>
<reference evidence="1 2" key="1">
    <citation type="journal article" date="2018" name="Front. Plant Sci.">
        <title>Red Clover (Trifolium pratense) and Zigzag Clover (T. medium) - A Picture of Genomic Similarities and Differences.</title>
        <authorList>
            <person name="Dluhosova J."/>
            <person name="Istvanek J."/>
            <person name="Nedelnik J."/>
            <person name="Repkova J."/>
        </authorList>
    </citation>
    <scope>NUCLEOTIDE SEQUENCE [LARGE SCALE GENOMIC DNA]</scope>
    <source>
        <strain evidence="2">cv. 10/8</strain>
        <tissue evidence="1">Leaf</tissue>
    </source>
</reference>
<evidence type="ECO:0000313" key="2">
    <source>
        <dbReference type="Proteomes" id="UP000265520"/>
    </source>
</evidence>
<dbReference type="AlphaFoldDB" id="A0A392MG29"/>
<comment type="caution">
    <text evidence="1">The sequence shown here is derived from an EMBL/GenBank/DDBJ whole genome shotgun (WGS) entry which is preliminary data.</text>
</comment>
<evidence type="ECO:0000313" key="1">
    <source>
        <dbReference type="EMBL" id="MCH85708.1"/>
    </source>
</evidence>
<sequence length="45" mass="4844">MQAAISSKVLGRIKLEHISGTDLTNVASHIAVILKFHVDEQDASV</sequence>